<dbReference type="GO" id="GO:0003677">
    <property type="term" value="F:DNA binding"/>
    <property type="evidence" value="ECO:0007669"/>
    <property type="project" value="UniProtKB-KW"/>
</dbReference>
<dbReference type="PROSITE" id="PS50013">
    <property type="entry name" value="CHROMO_2"/>
    <property type="match status" value="1"/>
</dbReference>
<dbReference type="Pfam" id="PF00385">
    <property type="entry name" value="Chromo"/>
    <property type="match status" value="1"/>
</dbReference>
<evidence type="ECO:0000256" key="14">
    <source>
        <dbReference type="ARBA" id="ARBA00023172"/>
    </source>
</evidence>
<dbReference type="InterPro" id="IPR056924">
    <property type="entry name" value="SH3_Tf2-1"/>
</dbReference>
<feature type="domain" description="Integrase catalytic" evidence="17">
    <location>
        <begin position="256"/>
        <end position="418"/>
    </location>
</feature>
<evidence type="ECO:0000256" key="11">
    <source>
        <dbReference type="ARBA" id="ARBA00022918"/>
    </source>
</evidence>
<accession>A0A5D3CY75</accession>
<dbReference type="GO" id="GO:0006508">
    <property type="term" value="P:proteolysis"/>
    <property type="evidence" value="ECO:0007669"/>
    <property type="project" value="UniProtKB-KW"/>
</dbReference>
<evidence type="ECO:0000256" key="8">
    <source>
        <dbReference type="ARBA" id="ARBA00022801"/>
    </source>
</evidence>
<dbReference type="GO" id="GO:0046872">
    <property type="term" value="F:metal ion binding"/>
    <property type="evidence" value="ECO:0007669"/>
    <property type="project" value="UniProtKB-KW"/>
</dbReference>
<keyword evidence="7" id="KW-0255">Endonuclease</keyword>
<dbReference type="FunFam" id="1.10.340.70:FF:000001">
    <property type="entry name" value="Retrovirus-related Pol polyprotein from transposon gypsy-like Protein"/>
    <property type="match status" value="1"/>
</dbReference>
<feature type="region of interest" description="Disordered" evidence="15">
    <location>
        <begin position="627"/>
        <end position="652"/>
    </location>
</feature>
<dbReference type="InterPro" id="IPR043502">
    <property type="entry name" value="DNA/RNA_pol_sf"/>
</dbReference>
<dbReference type="InterPro" id="IPR041588">
    <property type="entry name" value="Integrase_H2C2"/>
</dbReference>
<dbReference type="GO" id="GO:0006310">
    <property type="term" value="P:DNA recombination"/>
    <property type="evidence" value="ECO:0007669"/>
    <property type="project" value="UniProtKB-KW"/>
</dbReference>
<evidence type="ECO:0000256" key="1">
    <source>
        <dbReference type="ARBA" id="ARBA00022670"/>
    </source>
</evidence>
<dbReference type="InterPro" id="IPR041373">
    <property type="entry name" value="RT_RNaseH"/>
</dbReference>
<keyword evidence="9" id="KW-0460">Magnesium</keyword>
<keyword evidence="2" id="KW-0808">Transferase</keyword>
<dbReference type="Pfam" id="PF24626">
    <property type="entry name" value="SH3_Tf2-1"/>
    <property type="match status" value="1"/>
</dbReference>
<dbReference type="InterPro" id="IPR050951">
    <property type="entry name" value="Retrovirus_Pol_polyprotein"/>
</dbReference>
<dbReference type="PROSITE" id="PS50994">
    <property type="entry name" value="INTEGRASE"/>
    <property type="match status" value="1"/>
</dbReference>
<evidence type="ECO:0000256" key="12">
    <source>
        <dbReference type="ARBA" id="ARBA00022932"/>
    </source>
</evidence>
<dbReference type="Pfam" id="PF17917">
    <property type="entry name" value="RT_RNaseH"/>
    <property type="match status" value="1"/>
</dbReference>
<dbReference type="Gene3D" id="3.10.20.370">
    <property type="match status" value="1"/>
</dbReference>
<evidence type="ECO:0000256" key="9">
    <source>
        <dbReference type="ARBA" id="ARBA00022842"/>
    </source>
</evidence>
<dbReference type="CDD" id="cd09274">
    <property type="entry name" value="RNase_HI_RT_Ty3"/>
    <property type="match status" value="1"/>
</dbReference>
<evidence type="ECO:0000256" key="7">
    <source>
        <dbReference type="ARBA" id="ARBA00022759"/>
    </source>
</evidence>
<reference evidence="18 19" key="1">
    <citation type="submission" date="2019-08" db="EMBL/GenBank/DDBJ databases">
        <title>Draft genome sequences of two oriental melons (Cucumis melo L. var makuwa).</title>
        <authorList>
            <person name="Kwon S.-Y."/>
        </authorList>
    </citation>
    <scope>NUCLEOTIDE SEQUENCE [LARGE SCALE GENOMIC DNA]</scope>
    <source>
        <strain evidence="19">cv. Chang Bougi</strain>
        <tissue evidence="18">Leaf</tissue>
    </source>
</reference>
<evidence type="ECO:0000256" key="4">
    <source>
        <dbReference type="ARBA" id="ARBA00022722"/>
    </source>
</evidence>
<dbReference type="PANTHER" id="PTHR37984">
    <property type="entry name" value="PROTEIN CBG26694"/>
    <property type="match status" value="1"/>
</dbReference>
<keyword evidence="6" id="KW-0064">Aspartyl protease</keyword>
<dbReference type="SUPFAM" id="SSF54160">
    <property type="entry name" value="Chromo domain-like"/>
    <property type="match status" value="1"/>
</dbReference>
<organism evidence="18 19">
    <name type="scientific">Cucumis melo var. makuwa</name>
    <name type="common">Oriental melon</name>
    <dbReference type="NCBI Taxonomy" id="1194695"/>
    <lineage>
        <taxon>Eukaryota</taxon>
        <taxon>Viridiplantae</taxon>
        <taxon>Streptophyta</taxon>
        <taxon>Embryophyta</taxon>
        <taxon>Tracheophyta</taxon>
        <taxon>Spermatophyta</taxon>
        <taxon>Magnoliopsida</taxon>
        <taxon>eudicotyledons</taxon>
        <taxon>Gunneridae</taxon>
        <taxon>Pentapetalae</taxon>
        <taxon>rosids</taxon>
        <taxon>fabids</taxon>
        <taxon>Cucurbitales</taxon>
        <taxon>Cucurbitaceae</taxon>
        <taxon>Benincaseae</taxon>
        <taxon>Cucumis</taxon>
    </lineage>
</organism>
<dbReference type="InterPro" id="IPR016197">
    <property type="entry name" value="Chromo-like_dom_sf"/>
</dbReference>
<dbReference type="AlphaFoldDB" id="A0A5D3CY75"/>
<keyword evidence="4" id="KW-0540">Nuclease</keyword>
<keyword evidence="5" id="KW-0479">Metal-binding</keyword>
<keyword evidence="12" id="KW-0239">DNA-directed DNA polymerase</keyword>
<dbReference type="GO" id="GO:0004519">
    <property type="term" value="F:endonuclease activity"/>
    <property type="evidence" value="ECO:0007669"/>
    <property type="project" value="UniProtKB-KW"/>
</dbReference>
<dbReference type="FunFam" id="3.30.420.10:FF:000032">
    <property type="entry name" value="Retrovirus-related Pol polyprotein from transposon 297-like Protein"/>
    <property type="match status" value="1"/>
</dbReference>
<evidence type="ECO:0000259" key="17">
    <source>
        <dbReference type="PROSITE" id="PS50994"/>
    </source>
</evidence>
<protein>
    <submittedName>
        <fullName evidence="18">Ty3/gypsy retrotransposon protein</fullName>
    </submittedName>
</protein>
<dbReference type="GO" id="GO:0015074">
    <property type="term" value="P:DNA integration"/>
    <property type="evidence" value="ECO:0007669"/>
    <property type="project" value="UniProtKB-KW"/>
</dbReference>
<name>A0A5D3CY75_CUCMM</name>
<evidence type="ECO:0000256" key="15">
    <source>
        <dbReference type="SAM" id="MobiDB-lite"/>
    </source>
</evidence>
<dbReference type="InterPro" id="IPR012337">
    <property type="entry name" value="RNaseH-like_sf"/>
</dbReference>
<dbReference type="InterPro" id="IPR001584">
    <property type="entry name" value="Integrase_cat-core"/>
</dbReference>
<comment type="caution">
    <text evidence="18">The sequence shown here is derived from an EMBL/GenBank/DDBJ whole genome shotgun (WGS) entry which is preliminary data.</text>
</comment>
<dbReference type="InterPro" id="IPR000953">
    <property type="entry name" value="Chromo/chromo_shadow_dom"/>
</dbReference>
<dbReference type="GO" id="GO:0003964">
    <property type="term" value="F:RNA-directed DNA polymerase activity"/>
    <property type="evidence" value="ECO:0007669"/>
    <property type="project" value="UniProtKB-KW"/>
</dbReference>
<keyword evidence="11" id="KW-0695">RNA-directed DNA polymerase</keyword>
<dbReference type="FunFam" id="3.10.20.370:FF:000001">
    <property type="entry name" value="Retrovirus-related Pol polyprotein from transposon 17.6-like protein"/>
    <property type="match status" value="1"/>
</dbReference>
<dbReference type="Pfam" id="PF17921">
    <property type="entry name" value="Integrase_H2C2"/>
    <property type="match status" value="1"/>
</dbReference>
<evidence type="ECO:0000259" key="16">
    <source>
        <dbReference type="PROSITE" id="PS50013"/>
    </source>
</evidence>
<dbReference type="Gene3D" id="1.10.340.70">
    <property type="match status" value="1"/>
</dbReference>
<dbReference type="Proteomes" id="UP000321947">
    <property type="component" value="Unassembled WGS sequence"/>
</dbReference>
<dbReference type="GO" id="GO:0004190">
    <property type="term" value="F:aspartic-type endopeptidase activity"/>
    <property type="evidence" value="ECO:0007669"/>
    <property type="project" value="UniProtKB-KW"/>
</dbReference>
<dbReference type="Gene3D" id="3.30.420.10">
    <property type="entry name" value="Ribonuclease H-like superfamily/Ribonuclease H"/>
    <property type="match status" value="1"/>
</dbReference>
<evidence type="ECO:0000256" key="5">
    <source>
        <dbReference type="ARBA" id="ARBA00022723"/>
    </source>
</evidence>
<evidence type="ECO:0000256" key="3">
    <source>
        <dbReference type="ARBA" id="ARBA00022695"/>
    </source>
</evidence>
<keyword evidence="3" id="KW-0548">Nucleotidyltransferase</keyword>
<dbReference type="PANTHER" id="PTHR37984:SF5">
    <property type="entry name" value="PROTEIN NYNRIN-LIKE"/>
    <property type="match status" value="1"/>
</dbReference>
<dbReference type="EMBL" id="SSTD01008197">
    <property type="protein sequence ID" value="TYK16931.1"/>
    <property type="molecule type" value="Genomic_DNA"/>
</dbReference>
<feature type="domain" description="Chromo" evidence="16">
    <location>
        <begin position="562"/>
        <end position="607"/>
    </location>
</feature>
<dbReference type="InterPro" id="IPR023780">
    <property type="entry name" value="Chromo_domain"/>
</dbReference>
<feature type="compositionally biased region" description="Basic and acidic residues" evidence="15">
    <location>
        <begin position="638"/>
        <end position="648"/>
    </location>
</feature>
<keyword evidence="13" id="KW-0238">DNA-binding</keyword>
<proteinExistence type="predicted"/>
<evidence type="ECO:0000256" key="2">
    <source>
        <dbReference type="ARBA" id="ARBA00022679"/>
    </source>
</evidence>
<keyword evidence="14" id="KW-0233">DNA recombination</keyword>
<sequence length="933" mass="108041">MPDFNLPFEIESDASGFGVGAVLVQDKRPVAYFSKVLSTRDRARPVYERELMAVVWAVQRWRPYLLGRKFTVKTDQRSLKFLLEQRVIQPQYQQWIAKLLGYSFEVLYKPGLENKAADALSRIGPTAHLNQLTAPALLDVEVIQKEVRNDPALREILSMIEEQGIEIPHYTCHQGILKFKGRLVLSKTSTLIPTILHTYHDSVFGGHSGFLRTYKRMAGELYWKGMKKDVQKYCDECMICQKNKSSALSPAGLLLPLEIPDAIWSDISMDFIEGLPKSHGWEVILVVVDRLSKYAHFLTLKHPYTAKTVAEVFVKEVVRLHGFPKSIVSDRDKIFLSHFWSEMFKLAGTKLNRSSSYHPQTDGQTEVVNKSVEAYLRCFCGEKPRDWSQWLHWAEYWYNTTYHGSIGITPFQAVYGRLPPPLIQYGEMETPNSTLDQQLRDRDVVLGALKEHLRVAQERMKKFADLKRRDVEFQTGDFVFLKLRPYRQTSLRKKCNEKLSPKYFGPYKILERIGTVAYKLELPSNAAIHPVFHVSQLKKAIGNIKEVQSLDPFINERHEWITQPEEIYAYRKNQATKEWEALVQWKGLPPHEATWENYADLKVQFPEFHLEDKVDLEEESDARPPILFTYNRRKKDKGTRGNGEESKEGGPQTLLWDTQSVIEDCLPPFSQHLTTSRMATDCVSVHEVFAEPGFPHSPSVFCAPPFLYVNVSRPPPQFGILKHIVTHVTWASSVTVFVALKYYLRSNMKFFKVFASLAPQKGLEQLNLGKRNKMANKSEERLDFVEQENLEMRTEMLPTMEENMSFISKSIENINVQMKKHQLQQQAILKYIEGIIWEKVVTTIETEGSLSVVMGTNSATEMMMAEPKTDGRNDDDKTFDRSKFKKVEMPIFNRMDLDFWLFRAGRYFKILYSTPHQMRENVSSHYRLRRSDP</sequence>
<evidence type="ECO:0000313" key="18">
    <source>
        <dbReference type="EMBL" id="TYK16931.1"/>
    </source>
</evidence>
<keyword evidence="1" id="KW-0645">Protease</keyword>
<keyword evidence="10" id="KW-0229">DNA integration</keyword>
<dbReference type="SUPFAM" id="SSF56672">
    <property type="entry name" value="DNA/RNA polymerases"/>
    <property type="match status" value="1"/>
</dbReference>
<evidence type="ECO:0000256" key="13">
    <source>
        <dbReference type="ARBA" id="ARBA00023125"/>
    </source>
</evidence>
<keyword evidence="8" id="KW-0378">Hydrolase</keyword>
<gene>
    <name evidence="18" type="ORF">E5676_scaffold130G00680</name>
</gene>
<dbReference type="GO" id="GO:0003887">
    <property type="term" value="F:DNA-directed DNA polymerase activity"/>
    <property type="evidence" value="ECO:0007669"/>
    <property type="project" value="UniProtKB-KW"/>
</dbReference>
<dbReference type="SUPFAM" id="SSF53098">
    <property type="entry name" value="Ribonuclease H-like"/>
    <property type="match status" value="1"/>
</dbReference>
<dbReference type="InterPro" id="IPR036397">
    <property type="entry name" value="RNaseH_sf"/>
</dbReference>
<dbReference type="Gene3D" id="2.40.50.40">
    <property type="match status" value="1"/>
</dbReference>
<evidence type="ECO:0000256" key="10">
    <source>
        <dbReference type="ARBA" id="ARBA00022908"/>
    </source>
</evidence>
<evidence type="ECO:0000313" key="19">
    <source>
        <dbReference type="Proteomes" id="UP000321947"/>
    </source>
</evidence>
<evidence type="ECO:0000256" key="6">
    <source>
        <dbReference type="ARBA" id="ARBA00022750"/>
    </source>
</evidence>